<dbReference type="InterPro" id="IPR013763">
    <property type="entry name" value="Cyclin-like_dom"/>
</dbReference>
<feature type="domain" description="Cyclin-like" evidence="9">
    <location>
        <begin position="376"/>
        <end position="464"/>
    </location>
</feature>
<dbReference type="InterPro" id="IPR004367">
    <property type="entry name" value="Cyclin_C-dom"/>
</dbReference>
<organism evidence="11 12">
    <name type="scientific">Rubus argutus</name>
    <name type="common">Southern blackberry</name>
    <dbReference type="NCBI Taxonomy" id="59490"/>
    <lineage>
        <taxon>Eukaryota</taxon>
        <taxon>Viridiplantae</taxon>
        <taxon>Streptophyta</taxon>
        <taxon>Embryophyta</taxon>
        <taxon>Tracheophyta</taxon>
        <taxon>Spermatophyta</taxon>
        <taxon>Magnoliopsida</taxon>
        <taxon>eudicotyledons</taxon>
        <taxon>Gunneridae</taxon>
        <taxon>Pentapetalae</taxon>
        <taxon>rosids</taxon>
        <taxon>fabids</taxon>
        <taxon>Rosales</taxon>
        <taxon>Rosaceae</taxon>
        <taxon>Rosoideae</taxon>
        <taxon>Rosoideae incertae sedis</taxon>
        <taxon>Rubus</taxon>
    </lineage>
</organism>
<dbReference type="CDD" id="cd20506">
    <property type="entry name" value="CYCLIN_AtCycA-like_rpt2"/>
    <property type="match status" value="1"/>
</dbReference>
<feature type="region of interest" description="Disordered" evidence="8">
    <location>
        <begin position="1"/>
        <end position="64"/>
    </location>
</feature>
<feature type="compositionally biased region" description="Low complexity" evidence="8">
    <location>
        <begin position="151"/>
        <end position="160"/>
    </location>
</feature>
<dbReference type="PANTHER" id="PTHR10177">
    <property type="entry name" value="CYCLINS"/>
    <property type="match status" value="1"/>
</dbReference>
<dbReference type="FunFam" id="1.10.472.10:FF:000013">
    <property type="entry name" value="Cyclin A1"/>
    <property type="match status" value="1"/>
</dbReference>
<dbReference type="PROSITE" id="PS00292">
    <property type="entry name" value="CYCLINS"/>
    <property type="match status" value="1"/>
</dbReference>
<evidence type="ECO:0000256" key="8">
    <source>
        <dbReference type="SAM" id="MobiDB-lite"/>
    </source>
</evidence>
<reference evidence="11 12" key="1">
    <citation type="journal article" date="2023" name="G3 (Bethesda)">
        <title>A chromosome-length genome assembly and annotation of blackberry (Rubus argutus, cv. 'Hillquist').</title>
        <authorList>
            <person name="Bruna T."/>
            <person name="Aryal R."/>
            <person name="Dudchenko O."/>
            <person name="Sargent D.J."/>
            <person name="Mead D."/>
            <person name="Buti M."/>
            <person name="Cavallini A."/>
            <person name="Hytonen T."/>
            <person name="Andres J."/>
            <person name="Pham M."/>
            <person name="Weisz D."/>
            <person name="Mascagni F."/>
            <person name="Usai G."/>
            <person name="Natali L."/>
            <person name="Bassil N."/>
            <person name="Fernandez G.E."/>
            <person name="Lomsadze A."/>
            <person name="Armour M."/>
            <person name="Olukolu B."/>
            <person name="Poorten T."/>
            <person name="Britton C."/>
            <person name="Davik J."/>
            <person name="Ashrafi H."/>
            <person name="Aiden E.L."/>
            <person name="Borodovsky M."/>
            <person name="Worthington M."/>
        </authorList>
    </citation>
    <scope>NUCLEOTIDE SEQUENCE [LARGE SCALE GENOMIC DNA]</scope>
    <source>
        <strain evidence="11">PI 553951</strain>
    </source>
</reference>
<dbReference type="InterPro" id="IPR046965">
    <property type="entry name" value="Cyclin_A/B-like"/>
</dbReference>
<dbReference type="SMART" id="SM00385">
    <property type="entry name" value="CYCLIN"/>
    <property type="match status" value="2"/>
</dbReference>
<name>A0AAW1Y9U1_RUBAR</name>
<comment type="caution">
    <text evidence="11">The sequence shown here is derived from an EMBL/GenBank/DDBJ whole genome shotgun (WGS) entry which is preliminary data.</text>
</comment>
<dbReference type="Pfam" id="PF02984">
    <property type="entry name" value="Cyclin_C"/>
    <property type="match status" value="1"/>
</dbReference>
<keyword evidence="5" id="KW-0131">Cell cycle</keyword>
<dbReference type="SUPFAM" id="SSF47954">
    <property type="entry name" value="Cyclin-like"/>
    <property type="match status" value="2"/>
</dbReference>
<evidence type="ECO:0000256" key="4">
    <source>
        <dbReference type="ARBA" id="ARBA00023127"/>
    </source>
</evidence>
<dbReference type="AlphaFoldDB" id="A0AAW1Y9U1"/>
<dbReference type="GO" id="GO:0016538">
    <property type="term" value="F:cyclin-dependent protein serine/threonine kinase regulator activity"/>
    <property type="evidence" value="ECO:0007669"/>
    <property type="project" value="InterPro"/>
</dbReference>
<evidence type="ECO:0000256" key="2">
    <source>
        <dbReference type="ARBA" id="ARBA00011177"/>
    </source>
</evidence>
<evidence type="ECO:0000256" key="7">
    <source>
        <dbReference type="RuleBase" id="RU000383"/>
    </source>
</evidence>
<keyword evidence="4 7" id="KW-0195">Cyclin</keyword>
<sequence>MSTRNRSVPSSSAKRAPIPQNPNKKAMAAKPQVAKKRTALSDATNQRNGSQSGPQTSGLPSKPMVQCTTKIAKTKKETCTGMSNTGLSEKGFPSSLSAKSSILVPFSDTSVSGTVESIETVATNHSLSSCDTVLPAPNSIIHAPRSKDVSPSRSASGSVSLDESMSTSYSLKSPEFEYIDNDDISEVKSIENKTINSLYISDLPQIGNNWKRDIFSNTETANGIVDIDNNFTDPQFCATIASDIYKYLRESETNRRPSTDFMERVQKDINAGMRAILIDWLVEVAEEFRLVSDTLFLTVNYVDRYLSGNVMKRQRLQLLGVACMMIAAKYEEIHVPEVEEFCYITDNTYFKEEVLQMESSVLKHLKFEMTAPTAICFLRRFCSVAERTSEVPSLLFQCLAHYIAELSLLEYSMLGYAPSLIAASAAFLAKYILSPSQRPWNSSLRHYTRYHASDLCDCVKVLHHLCCNGSGSNLAAVREKYCQHKYKFVAKKYCPPSIPPEFFHDLSN</sequence>
<evidence type="ECO:0000259" key="10">
    <source>
        <dbReference type="SMART" id="SM01332"/>
    </source>
</evidence>
<dbReference type="FunFam" id="1.10.472.10:FF:000167">
    <property type="entry name" value="Mitotic cyclin 6"/>
    <property type="match status" value="1"/>
</dbReference>
<protein>
    <recommendedName>
        <fullName evidence="6">B-like cyclin</fullName>
    </recommendedName>
</protein>
<dbReference type="InterPro" id="IPR036915">
    <property type="entry name" value="Cyclin-like_sf"/>
</dbReference>
<feature type="region of interest" description="Disordered" evidence="8">
    <location>
        <begin position="139"/>
        <end position="163"/>
    </location>
</feature>
<dbReference type="Pfam" id="PF00134">
    <property type="entry name" value="Cyclin_N"/>
    <property type="match status" value="1"/>
</dbReference>
<evidence type="ECO:0000256" key="1">
    <source>
        <dbReference type="ARBA" id="ARBA00006955"/>
    </source>
</evidence>
<dbReference type="GO" id="GO:0044772">
    <property type="term" value="P:mitotic cell cycle phase transition"/>
    <property type="evidence" value="ECO:0007669"/>
    <property type="project" value="InterPro"/>
</dbReference>
<dbReference type="SMART" id="SM01332">
    <property type="entry name" value="Cyclin_C"/>
    <property type="match status" value="1"/>
</dbReference>
<proteinExistence type="inferred from homology"/>
<evidence type="ECO:0000256" key="5">
    <source>
        <dbReference type="ARBA" id="ARBA00023306"/>
    </source>
</evidence>
<comment type="subunit">
    <text evidence="2">Interacts with the CDC2 protein kinase to form a serine/threonine kinase holoenzyme complex also known as maturation promoting factor (MPF). The cyclin subunit imparts substrate specificity to the complex.</text>
</comment>
<dbReference type="Gene3D" id="1.10.472.10">
    <property type="entry name" value="Cyclin-like"/>
    <property type="match status" value="2"/>
</dbReference>
<dbReference type="InterPro" id="IPR039361">
    <property type="entry name" value="Cyclin"/>
</dbReference>
<dbReference type="InterPro" id="IPR006671">
    <property type="entry name" value="Cyclin_N"/>
</dbReference>
<evidence type="ECO:0000256" key="6">
    <source>
        <dbReference type="ARBA" id="ARBA00032263"/>
    </source>
</evidence>
<dbReference type="Proteomes" id="UP001457282">
    <property type="component" value="Unassembled WGS sequence"/>
</dbReference>
<evidence type="ECO:0000313" key="12">
    <source>
        <dbReference type="Proteomes" id="UP001457282"/>
    </source>
</evidence>
<dbReference type="InterPro" id="IPR048258">
    <property type="entry name" value="Cyclins_cyclin-box"/>
</dbReference>
<evidence type="ECO:0000259" key="9">
    <source>
        <dbReference type="SMART" id="SM00385"/>
    </source>
</evidence>
<feature type="compositionally biased region" description="Polar residues" evidence="8">
    <location>
        <begin position="1"/>
        <end position="13"/>
    </location>
</feature>
<evidence type="ECO:0000313" key="11">
    <source>
        <dbReference type="EMBL" id="KAK9945864.1"/>
    </source>
</evidence>
<feature type="domain" description="Cyclin-like" evidence="9">
    <location>
        <begin position="279"/>
        <end position="363"/>
    </location>
</feature>
<gene>
    <name evidence="11" type="ORF">M0R45_011358</name>
</gene>
<dbReference type="EMBL" id="JBEDUW010000002">
    <property type="protein sequence ID" value="KAK9945864.1"/>
    <property type="molecule type" value="Genomic_DNA"/>
</dbReference>
<feature type="domain" description="Cyclin C-terminal" evidence="10">
    <location>
        <begin position="372"/>
        <end position="495"/>
    </location>
</feature>
<accession>A0AAW1Y9U1</accession>
<dbReference type="CDD" id="cd20562">
    <property type="entry name" value="CYCLIN_AtCycA_like_rpt1"/>
    <property type="match status" value="1"/>
</dbReference>
<keyword evidence="12" id="KW-1185">Reference proteome</keyword>
<dbReference type="GO" id="GO:0051301">
    <property type="term" value="P:cell division"/>
    <property type="evidence" value="ECO:0007669"/>
    <property type="project" value="UniProtKB-KW"/>
</dbReference>
<dbReference type="PIRSF" id="PIRSF001771">
    <property type="entry name" value="Cyclin_A_B_D_E"/>
    <property type="match status" value="1"/>
</dbReference>
<feature type="compositionally biased region" description="Polar residues" evidence="8">
    <location>
        <begin position="41"/>
        <end position="59"/>
    </location>
</feature>
<evidence type="ECO:0000256" key="3">
    <source>
        <dbReference type="ARBA" id="ARBA00022618"/>
    </source>
</evidence>
<keyword evidence="3" id="KW-0132">Cell division</keyword>
<comment type="similarity">
    <text evidence="1">Belongs to the cyclin family. Cyclin AB subfamily.</text>
</comment>